<dbReference type="OrthoDB" id="5782260at2759"/>
<feature type="transmembrane region" description="Helical" evidence="1">
    <location>
        <begin position="199"/>
        <end position="221"/>
    </location>
</feature>
<name>A0A6V7TZ85_MELEN</name>
<dbReference type="Gene3D" id="1.20.1070.10">
    <property type="entry name" value="Rhodopsin 7-helix transmembrane proteins"/>
    <property type="match status" value="1"/>
</dbReference>
<protein>
    <submittedName>
        <fullName evidence="2">Uncharacterized protein</fullName>
    </submittedName>
</protein>
<feature type="transmembrane region" description="Helical" evidence="1">
    <location>
        <begin position="99"/>
        <end position="124"/>
    </location>
</feature>
<sequence length="270" mass="31593">METHSRILIQNCVLDILMLTCQLLIQVFYIIDTEGNEFMIFPYGILLSFMNENFNPIICNIVFVFWQYIGTINMRGLCVQFIYRYLVLNRSMKINFCRYLLMFSTVLVVQLLLSLNLSGLYMTYNVGGIKYFDDFNKTWPYIQYKIQKMNGLTLLPTICVTIVIYLIMIICAFKMIRFVNLNTNFDGNLKRLNKLLTKVLILLAILPFIDQIGILFIIISSQTTSSTTNNIRIFIYIFLHLTPVFNPIICILTNTPYRNAIFNRSQVHPQ</sequence>
<comment type="caution">
    <text evidence="2">The sequence shown here is derived from an EMBL/GenBank/DDBJ whole genome shotgun (WGS) entry which is preliminary data.</text>
</comment>
<proteinExistence type="predicted"/>
<gene>
    <name evidence="2" type="ORF">MENT_LOCUS5853</name>
</gene>
<reference evidence="2 3" key="1">
    <citation type="submission" date="2020-08" db="EMBL/GenBank/DDBJ databases">
        <authorList>
            <person name="Koutsovoulos G."/>
            <person name="Danchin GJ E."/>
        </authorList>
    </citation>
    <scope>NUCLEOTIDE SEQUENCE [LARGE SCALE GENOMIC DNA]</scope>
</reference>
<organism evidence="2 3">
    <name type="scientific">Meloidogyne enterolobii</name>
    <name type="common">Root-knot nematode worm</name>
    <name type="synonym">Meloidogyne mayaguensis</name>
    <dbReference type="NCBI Taxonomy" id="390850"/>
    <lineage>
        <taxon>Eukaryota</taxon>
        <taxon>Metazoa</taxon>
        <taxon>Ecdysozoa</taxon>
        <taxon>Nematoda</taxon>
        <taxon>Chromadorea</taxon>
        <taxon>Rhabditida</taxon>
        <taxon>Tylenchina</taxon>
        <taxon>Tylenchomorpha</taxon>
        <taxon>Tylenchoidea</taxon>
        <taxon>Meloidogynidae</taxon>
        <taxon>Meloidogyninae</taxon>
        <taxon>Meloidogyne</taxon>
    </lineage>
</organism>
<evidence type="ECO:0000313" key="2">
    <source>
        <dbReference type="EMBL" id="CAD2138677.1"/>
    </source>
</evidence>
<dbReference type="Pfam" id="PF10317">
    <property type="entry name" value="7TM_GPCR_Srd"/>
    <property type="match status" value="1"/>
</dbReference>
<evidence type="ECO:0000313" key="3">
    <source>
        <dbReference type="Proteomes" id="UP000580250"/>
    </source>
</evidence>
<dbReference type="Proteomes" id="UP000580250">
    <property type="component" value="Unassembled WGS sequence"/>
</dbReference>
<keyword evidence="1" id="KW-1133">Transmembrane helix</keyword>
<dbReference type="EMBL" id="CAJEWN010000022">
    <property type="protein sequence ID" value="CAD2138677.1"/>
    <property type="molecule type" value="Genomic_DNA"/>
</dbReference>
<feature type="transmembrane region" description="Helical" evidence="1">
    <location>
        <begin position="233"/>
        <end position="254"/>
    </location>
</feature>
<dbReference type="InterPro" id="IPR019421">
    <property type="entry name" value="7TM_GPCR_serpentine_rcpt_Srd"/>
</dbReference>
<dbReference type="AlphaFoldDB" id="A0A6V7TZ85"/>
<feature type="transmembrane region" description="Helical" evidence="1">
    <location>
        <begin position="154"/>
        <end position="173"/>
    </location>
</feature>
<keyword evidence="1" id="KW-0812">Transmembrane</keyword>
<accession>A0A6V7TZ85</accession>
<dbReference type="SUPFAM" id="SSF81321">
    <property type="entry name" value="Family A G protein-coupled receptor-like"/>
    <property type="match status" value="1"/>
</dbReference>
<feature type="transmembrane region" description="Helical" evidence="1">
    <location>
        <begin position="12"/>
        <end position="31"/>
    </location>
</feature>
<keyword evidence="1" id="KW-0472">Membrane</keyword>
<evidence type="ECO:0000256" key="1">
    <source>
        <dbReference type="SAM" id="Phobius"/>
    </source>
</evidence>